<sequence length="85" mass="9594">MKTIDLEKAIKPLSEYAKDVNKEILVLKSKNKAVAAIVSLKNVDKESICLSTNPEFLEIIENSRKEFKLGKKVSLNAMKKEISKM</sequence>
<evidence type="ECO:0000313" key="3">
    <source>
        <dbReference type="Proteomes" id="UP000722750"/>
    </source>
</evidence>
<dbReference type="InterPro" id="IPR036165">
    <property type="entry name" value="YefM-like_sf"/>
</dbReference>
<reference evidence="2" key="1">
    <citation type="journal article" date="2021" name="ISME J.">
        <title>Fine-scale metabolic discontinuity in a stratified prokaryote microbiome of a Red Sea deep halocline.</title>
        <authorList>
            <person name="Michoud G."/>
            <person name="Ngugi D.K."/>
            <person name="Barozzi A."/>
            <person name="Merlino G."/>
            <person name="Calleja M.L."/>
            <person name="Delgado-Huertas A."/>
            <person name="Moran X.A.G."/>
            <person name="Daffonchio D."/>
        </authorList>
    </citation>
    <scope>NUCLEOTIDE SEQUENCE</scope>
    <source>
        <strain evidence="2">SuakinDeep_MAG55_1</strain>
    </source>
</reference>
<evidence type="ECO:0000313" key="2">
    <source>
        <dbReference type="EMBL" id="MBS1259020.1"/>
    </source>
</evidence>
<name>A0A942A1U9_9BACT</name>
<evidence type="ECO:0000256" key="1">
    <source>
        <dbReference type="ARBA" id="ARBA00009981"/>
    </source>
</evidence>
<organism evidence="2 3">
    <name type="scientific">Candidatus Scalindua arabica</name>
    <dbReference type="NCBI Taxonomy" id="1127984"/>
    <lineage>
        <taxon>Bacteria</taxon>
        <taxon>Pseudomonadati</taxon>
        <taxon>Planctomycetota</taxon>
        <taxon>Candidatus Brocadiia</taxon>
        <taxon>Candidatus Brocadiales</taxon>
        <taxon>Candidatus Scalinduaceae</taxon>
        <taxon>Candidatus Scalindua</taxon>
    </lineage>
</organism>
<comment type="caution">
    <text evidence="2">The sequence shown here is derived from an EMBL/GenBank/DDBJ whole genome shotgun (WGS) entry which is preliminary data.</text>
</comment>
<dbReference type="AlphaFoldDB" id="A0A942A1U9"/>
<dbReference type="EMBL" id="JAANXD010000077">
    <property type="protein sequence ID" value="MBS1259020.1"/>
    <property type="molecule type" value="Genomic_DNA"/>
</dbReference>
<dbReference type="Proteomes" id="UP000722750">
    <property type="component" value="Unassembled WGS sequence"/>
</dbReference>
<gene>
    <name evidence="2" type="ORF">MAG551_02086</name>
</gene>
<accession>A0A942A1U9</accession>
<comment type="similarity">
    <text evidence="1">Belongs to the phD/YefM antitoxin family.</text>
</comment>
<evidence type="ECO:0008006" key="4">
    <source>
        <dbReference type="Google" id="ProtNLM"/>
    </source>
</evidence>
<dbReference type="SUPFAM" id="SSF143120">
    <property type="entry name" value="YefM-like"/>
    <property type="match status" value="1"/>
</dbReference>
<proteinExistence type="inferred from homology"/>
<protein>
    <recommendedName>
        <fullName evidence="4">Antitoxin</fullName>
    </recommendedName>
</protein>